<organism evidence="1 2">
    <name type="scientific">Paractinoplanes rishiriensis</name>
    <dbReference type="NCBI Taxonomy" id="1050105"/>
    <lineage>
        <taxon>Bacteria</taxon>
        <taxon>Bacillati</taxon>
        <taxon>Actinomycetota</taxon>
        <taxon>Actinomycetes</taxon>
        <taxon>Micromonosporales</taxon>
        <taxon>Micromonosporaceae</taxon>
        <taxon>Paractinoplanes</taxon>
    </lineage>
</organism>
<dbReference type="EMBL" id="BOMV01000059">
    <property type="protein sequence ID" value="GIE97939.1"/>
    <property type="molecule type" value="Genomic_DNA"/>
</dbReference>
<dbReference type="InterPro" id="IPR021373">
    <property type="entry name" value="DUF2993"/>
</dbReference>
<dbReference type="AlphaFoldDB" id="A0A919K352"/>
<sequence>MSEVYGARVRPRRRWGRRFLIFLLVLLVLVAVALVVGDRYARSYAERTISDRVAEQIANQKATSEKPQVTVEGFPFLTQVAAGRYDAIHIEVPGFSGPAGNGRTISTKLLDVRATDVRAPLETIRTGTGEITAGAVTGTGLIEYAQLVELVGQQGLELSEKDGKLIGKAPVQALGQTFTVRAAAALTVKSGVVQVRFSEVQTDGLPNNSVIRGLINTYVQRLAFDLRVPPLPLKLAVEKVQPLADGLEFTAGARDVPLNSSGL</sequence>
<proteinExistence type="predicted"/>
<name>A0A919K352_9ACTN</name>
<accession>A0A919K352</accession>
<evidence type="ECO:0000313" key="2">
    <source>
        <dbReference type="Proteomes" id="UP000636960"/>
    </source>
</evidence>
<keyword evidence="2" id="KW-1185">Reference proteome</keyword>
<protein>
    <recommendedName>
        <fullName evidence="3">DUF2993 domain-containing protein</fullName>
    </recommendedName>
</protein>
<comment type="caution">
    <text evidence="1">The sequence shown here is derived from an EMBL/GenBank/DDBJ whole genome shotgun (WGS) entry which is preliminary data.</text>
</comment>
<gene>
    <name evidence="1" type="ORF">Ari01nite_54040</name>
</gene>
<evidence type="ECO:0008006" key="3">
    <source>
        <dbReference type="Google" id="ProtNLM"/>
    </source>
</evidence>
<dbReference type="Proteomes" id="UP000636960">
    <property type="component" value="Unassembled WGS sequence"/>
</dbReference>
<dbReference type="Pfam" id="PF11209">
    <property type="entry name" value="LmeA"/>
    <property type="match status" value="1"/>
</dbReference>
<reference evidence="1" key="1">
    <citation type="submission" date="2021-01" db="EMBL/GenBank/DDBJ databases">
        <title>Whole genome shotgun sequence of Actinoplanes rishiriensis NBRC 108556.</title>
        <authorList>
            <person name="Komaki H."/>
            <person name="Tamura T."/>
        </authorList>
    </citation>
    <scope>NUCLEOTIDE SEQUENCE</scope>
    <source>
        <strain evidence="1">NBRC 108556</strain>
    </source>
</reference>
<dbReference type="RefSeq" id="WP_239163061.1">
    <property type="nucleotide sequence ID" value="NZ_BOMV01000059.1"/>
</dbReference>
<evidence type="ECO:0000313" key="1">
    <source>
        <dbReference type="EMBL" id="GIE97939.1"/>
    </source>
</evidence>